<accession>A0A0I9SDN0</accession>
<dbReference type="AlphaFoldDB" id="A0A0I9SDN0"/>
<comment type="caution">
    <text evidence="1">The sequence shown here is derived from an EMBL/GenBank/DDBJ whole genome shotgun (WGS) entry which is preliminary data.</text>
</comment>
<protein>
    <submittedName>
        <fullName evidence="1">Uncharacterized protein</fullName>
    </submittedName>
</protein>
<organism evidence="1">
    <name type="scientific">Bacteroides fragilis</name>
    <dbReference type="NCBI Taxonomy" id="817"/>
    <lineage>
        <taxon>Bacteria</taxon>
        <taxon>Pseudomonadati</taxon>
        <taxon>Bacteroidota</taxon>
        <taxon>Bacteroidia</taxon>
        <taxon>Bacteroidales</taxon>
        <taxon>Bacteroidaceae</taxon>
        <taxon>Bacteroides</taxon>
    </lineage>
</organism>
<proteinExistence type="predicted"/>
<name>A0A0I9SDN0_BACFG</name>
<gene>
    <name evidence="1" type="ORF">EE52_0201995</name>
</gene>
<reference evidence="1" key="1">
    <citation type="book" date="2014" name="THE 24TH EUROPEAN CONGRESS OF CLINICAL MICROBIOLOGY AND INFECTIOUS DISEASES" publisher="ECCMID 2014" city="Barcelona, Spain">
        <title>Identification of resistance genes in three multidrug-resistant Bacteroides fragilis isolates by whole genome sequencing.</title>
        <editorList>
            <person name="Unknown"/>
            <person name="A."/>
        </editorList>
        <authorList>
            <person name="Sydenham T.V."/>
            <person name="Hasman H."/>
            <person name="Wang M."/>
            <person name="Soki J."/>
            <person name="Nagy E."/>
            <person name="Justesen U.S."/>
        </authorList>
    </citation>
    <scope>NUCLEOTIDE SEQUENCE</scope>
    <source>
        <strain evidence="1">DCMOUH0018B</strain>
    </source>
</reference>
<evidence type="ECO:0000313" key="1">
    <source>
        <dbReference type="EMBL" id="KFX76286.1"/>
    </source>
</evidence>
<dbReference type="PATRIC" id="fig|817.53.peg.427"/>
<dbReference type="EMBL" id="JMZZ02000037">
    <property type="protein sequence ID" value="KFX76286.1"/>
    <property type="molecule type" value="Genomic_DNA"/>
</dbReference>
<reference evidence="1" key="2">
    <citation type="submission" date="2014-07" db="EMBL/GenBank/DDBJ databases">
        <title>Genetics and epidemiology of antimicrobial resistance in B. fragilis group.</title>
        <authorList>
            <person name="Sydenham T.V."/>
            <person name="Hasman H."/>
            <person name="Kemp M."/>
            <person name="Justesen U.S."/>
        </authorList>
    </citation>
    <scope>NUCLEOTIDE SEQUENCE [LARGE SCALE GENOMIC DNA]</scope>
    <source>
        <strain evidence="1">DCMOUH0018B</strain>
    </source>
</reference>
<sequence>MFSCLKIEIKGDKTEKADRERRRKKRSTALLPGKKQIWVHSIINLTERHFKAFAAERGGKGAWKRR</sequence>